<feature type="compositionally biased region" description="Acidic residues" evidence="1">
    <location>
        <begin position="173"/>
        <end position="186"/>
    </location>
</feature>
<reference evidence="2" key="1">
    <citation type="journal article" date="2020" name="Fungal Divers.">
        <title>Resolving the Mortierellaceae phylogeny through synthesis of multi-gene phylogenetics and phylogenomics.</title>
        <authorList>
            <person name="Vandepol N."/>
            <person name="Liber J."/>
            <person name="Desiro A."/>
            <person name="Na H."/>
            <person name="Kennedy M."/>
            <person name="Barry K."/>
            <person name="Grigoriev I.V."/>
            <person name="Miller A.N."/>
            <person name="O'Donnell K."/>
            <person name="Stajich J.E."/>
            <person name="Bonito G."/>
        </authorList>
    </citation>
    <scope>NUCLEOTIDE SEQUENCE</scope>
    <source>
        <strain evidence="2">NVP1</strain>
    </source>
</reference>
<evidence type="ECO:0000313" key="3">
    <source>
        <dbReference type="Proteomes" id="UP000696485"/>
    </source>
</evidence>
<accession>A0A9P5SPZ1</accession>
<feature type="compositionally biased region" description="Low complexity" evidence="1">
    <location>
        <begin position="104"/>
        <end position="122"/>
    </location>
</feature>
<protein>
    <submittedName>
        <fullName evidence="2">Uncharacterized protein</fullName>
    </submittedName>
</protein>
<keyword evidence="3" id="KW-1185">Reference proteome</keyword>
<proteinExistence type="predicted"/>
<feature type="compositionally biased region" description="Low complexity" evidence="1">
    <location>
        <begin position="139"/>
        <end position="149"/>
    </location>
</feature>
<feature type="compositionally biased region" description="Acidic residues" evidence="1">
    <location>
        <begin position="150"/>
        <end position="164"/>
    </location>
</feature>
<dbReference type="Proteomes" id="UP000696485">
    <property type="component" value="Unassembled WGS sequence"/>
</dbReference>
<name>A0A9P5SPZ1_9FUNG</name>
<feature type="compositionally biased region" description="Basic residues" evidence="1">
    <location>
        <begin position="86"/>
        <end position="96"/>
    </location>
</feature>
<sequence length="229" mass="25911">MQELMLTRRQKTLSNISNFMPLHIVLNEPAGVKFSITVPRFFTVEQLARQIEAEYAYLVEREIGHSRFPVIECGALFDHLEPDSKNRRRSRQRARNNKSTTCLSQPQSQSQPQPQSQDQGPSHAPSDKSPADVDDSNDSIESNESNDSIDNNDNDNDDDTDSNIEDEHNSGDSDSDQDTFPDERDEQESRGVQLRFSDIVSDVLDRDSTVHVVNIDQGMYTMSETPSYG</sequence>
<dbReference type="AlphaFoldDB" id="A0A9P5SPZ1"/>
<organism evidence="2 3">
    <name type="scientific">Podila minutissima</name>
    <dbReference type="NCBI Taxonomy" id="64525"/>
    <lineage>
        <taxon>Eukaryota</taxon>
        <taxon>Fungi</taxon>
        <taxon>Fungi incertae sedis</taxon>
        <taxon>Mucoromycota</taxon>
        <taxon>Mortierellomycotina</taxon>
        <taxon>Mortierellomycetes</taxon>
        <taxon>Mortierellales</taxon>
        <taxon>Mortierellaceae</taxon>
        <taxon>Podila</taxon>
    </lineage>
</organism>
<feature type="region of interest" description="Disordered" evidence="1">
    <location>
        <begin position="82"/>
        <end position="193"/>
    </location>
</feature>
<dbReference type="EMBL" id="JAAAUY010000191">
    <property type="protein sequence ID" value="KAF9333627.1"/>
    <property type="molecule type" value="Genomic_DNA"/>
</dbReference>
<gene>
    <name evidence="2" type="ORF">BG006_003364</name>
</gene>
<evidence type="ECO:0000256" key="1">
    <source>
        <dbReference type="SAM" id="MobiDB-lite"/>
    </source>
</evidence>
<comment type="caution">
    <text evidence="2">The sequence shown here is derived from an EMBL/GenBank/DDBJ whole genome shotgun (WGS) entry which is preliminary data.</text>
</comment>
<evidence type="ECO:0000313" key="2">
    <source>
        <dbReference type="EMBL" id="KAF9333627.1"/>
    </source>
</evidence>